<dbReference type="InterPro" id="IPR002129">
    <property type="entry name" value="PyrdxlP-dep_de-COase"/>
</dbReference>
<reference evidence="11 12" key="1">
    <citation type="submission" date="2019-04" db="EMBL/GenBank/DDBJ databases">
        <title>Comparative genomics and transcriptomics to analyze fruiting body development in filamentous ascomycetes.</title>
        <authorList>
            <consortium name="DOE Joint Genome Institute"/>
            <person name="Lutkenhaus R."/>
            <person name="Traeger S."/>
            <person name="Breuer J."/>
            <person name="Kuo A."/>
            <person name="Lipzen A."/>
            <person name="Pangilinan J."/>
            <person name="Dilworth D."/>
            <person name="Sandor L."/>
            <person name="Poggeler S."/>
            <person name="Barry K."/>
            <person name="Grigoriev I.V."/>
            <person name="Nowrousian M."/>
        </authorList>
    </citation>
    <scope>NUCLEOTIDE SEQUENCE [LARGE SCALE GENOMIC DNA]</scope>
    <source>
        <strain evidence="11 12">CBS 389.68</strain>
    </source>
</reference>
<evidence type="ECO:0000256" key="9">
    <source>
        <dbReference type="RuleBase" id="RU361171"/>
    </source>
</evidence>
<dbReference type="EC" id="4.1.1.15" evidence="3 9"/>
<proteinExistence type="inferred from homology"/>
<name>A0A4V6RHG0_9PEZI</name>
<dbReference type="SUPFAM" id="SSF53383">
    <property type="entry name" value="PLP-dependent transferases"/>
    <property type="match status" value="1"/>
</dbReference>
<protein>
    <recommendedName>
        <fullName evidence="3 9">Glutamate decarboxylase</fullName>
        <ecNumber evidence="3 9">4.1.1.15</ecNumber>
    </recommendedName>
</protein>
<keyword evidence="4 7" id="KW-0663">Pyridoxal phosphate</keyword>
<dbReference type="STRING" id="341454.A0A4V6RHG0"/>
<feature type="modified residue" description="N6-(pyridoxal phosphate)lysine" evidence="7">
    <location>
        <position position="299"/>
    </location>
</feature>
<evidence type="ECO:0000256" key="10">
    <source>
        <dbReference type="SAM" id="MobiDB-lite"/>
    </source>
</evidence>
<dbReference type="Proteomes" id="UP000298138">
    <property type="component" value="Unassembled WGS sequence"/>
</dbReference>
<evidence type="ECO:0000256" key="7">
    <source>
        <dbReference type="PIRSR" id="PIRSR602129-50"/>
    </source>
</evidence>
<comment type="catalytic activity">
    <reaction evidence="6 9">
        <text>L-glutamate + H(+) = 4-aminobutanoate + CO2</text>
        <dbReference type="Rhea" id="RHEA:17785"/>
        <dbReference type="ChEBI" id="CHEBI:15378"/>
        <dbReference type="ChEBI" id="CHEBI:16526"/>
        <dbReference type="ChEBI" id="CHEBI:29985"/>
        <dbReference type="ChEBI" id="CHEBI:59888"/>
        <dbReference type="EC" id="4.1.1.15"/>
    </reaction>
</comment>
<dbReference type="FunFam" id="3.40.640.10:FF:000017">
    <property type="entry name" value="Glutamate decarboxylase"/>
    <property type="match status" value="1"/>
</dbReference>
<gene>
    <name evidence="11" type="ORF">EX30DRAFT_318117</name>
</gene>
<dbReference type="FunFam" id="4.10.280.50:FF:000001">
    <property type="entry name" value="Glutamate decarboxylase"/>
    <property type="match status" value="1"/>
</dbReference>
<dbReference type="GO" id="GO:0004351">
    <property type="term" value="F:glutamate decarboxylase activity"/>
    <property type="evidence" value="ECO:0007669"/>
    <property type="project" value="UniProtKB-EC"/>
</dbReference>
<evidence type="ECO:0000256" key="6">
    <source>
        <dbReference type="ARBA" id="ARBA00048868"/>
    </source>
</evidence>
<keyword evidence="5 8" id="KW-0456">Lyase</keyword>
<dbReference type="Gene3D" id="4.10.280.50">
    <property type="match status" value="1"/>
</dbReference>
<keyword evidence="12" id="KW-1185">Reference proteome</keyword>
<dbReference type="Gene3D" id="3.90.1150.160">
    <property type="match status" value="1"/>
</dbReference>
<dbReference type="PANTHER" id="PTHR43321">
    <property type="entry name" value="GLUTAMATE DECARBOXYLASE"/>
    <property type="match status" value="1"/>
</dbReference>
<dbReference type="GO" id="GO:0005829">
    <property type="term" value="C:cytosol"/>
    <property type="evidence" value="ECO:0007669"/>
    <property type="project" value="TreeGrafter"/>
</dbReference>
<evidence type="ECO:0000313" key="11">
    <source>
        <dbReference type="EMBL" id="TGZ82135.1"/>
    </source>
</evidence>
<dbReference type="OrthoDB" id="5152799at2759"/>
<organism evidence="11 12">
    <name type="scientific">Ascodesmis nigricans</name>
    <dbReference type="NCBI Taxonomy" id="341454"/>
    <lineage>
        <taxon>Eukaryota</taxon>
        <taxon>Fungi</taxon>
        <taxon>Dikarya</taxon>
        <taxon>Ascomycota</taxon>
        <taxon>Pezizomycotina</taxon>
        <taxon>Pezizomycetes</taxon>
        <taxon>Pezizales</taxon>
        <taxon>Ascodesmidaceae</taxon>
        <taxon>Ascodesmis</taxon>
    </lineage>
</organism>
<dbReference type="InterPro" id="IPR010107">
    <property type="entry name" value="Glutamate_decarboxylase"/>
</dbReference>
<evidence type="ECO:0000256" key="5">
    <source>
        <dbReference type="ARBA" id="ARBA00023239"/>
    </source>
</evidence>
<dbReference type="AlphaFoldDB" id="A0A4V6RHG0"/>
<feature type="compositionally biased region" description="Basic and acidic residues" evidence="10">
    <location>
        <begin position="1"/>
        <end position="20"/>
    </location>
</feature>
<dbReference type="NCBIfam" id="TIGR01788">
    <property type="entry name" value="Glu-decarb-GAD"/>
    <property type="match status" value="1"/>
</dbReference>
<dbReference type="FunCoup" id="A0A4V6RHG0">
    <property type="interactions" value="282"/>
</dbReference>
<dbReference type="InParanoid" id="A0A4V6RHG0"/>
<evidence type="ECO:0000256" key="2">
    <source>
        <dbReference type="ARBA" id="ARBA00009533"/>
    </source>
</evidence>
<sequence>MALSKHVDPEELLRHLDERPATQGANVYDSASHHTRHFTYGSRYQAGVHIPKFEIPENGTDGTSVRQLIKDELDLDGRPNLNLASFVNTYMEPTADQLFMENISKNLADADEYPAIMAIHSRCVSMLANLWKIPKGQTAIGAATTGSSEGIHLGGLAMKRLWQEKRRREGKSTENPNIIMGANAQVALEKFARYFEVEPRILPVSEESHYCLDAKLIRENIDENTIGIFIILGSTYTGHYEPVAEIAKILDDYEAETGTYIPIHVDAASGGFVAPFVNFDQPWGFEIPRVHSIQCSGHKFGLVYPGLGWVLWRGEEYLPKALVFELHYLGGVEETFTLNFSRPAAQVVVQYYNFLMLGKEGYSNIMRNCLQNARILSKALEKSGWFTCVSDIHRRKGVWSLSEPSPDAMEPEFYNPGLPVVTFRFSDAFKQHYKHVKQQSVSTLLRARGYIIPNYTLPPMVENVEVLRVVVRESMSADLLDQLIRDIFIVTETLTGADEVDLEAFARARAPRIEKVLQSMGLPQRRNSWGGPGAVLRTTC</sequence>
<keyword evidence="9" id="KW-0210">Decarboxylase</keyword>
<dbReference type="PANTHER" id="PTHR43321:SF3">
    <property type="entry name" value="GLUTAMATE DECARBOXYLASE"/>
    <property type="match status" value="1"/>
</dbReference>
<feature type="region of interest" description="Disordered" evidence="10">
    <location>
        <begin position="1"/>
        <end position="24"/>
    </location>
</feature>
<dbReference type="EMBL" id="ML220116">
    <property type="protein sequence ID" value="TGZ82135.1"/>
    <property type="molecule type" value="Genomic_DNA"/>
</dbReference>
<dbReference type="InterPro" id="IPR015424">
    <property type="entry name" value="PyrdxlP-dep_Trfase"/>
</dbReference>
<dbReference type="Gene3D" id="3.40.640.10">
    <property type="entry name" value="Type I PLP-dependent aspartate aminotransferase-like (Major domain)"/>
    <property type="match status" value="1"/>
</dbReference>
<accession>A0A4V6RHG0</accession>
<evidence type="ECO:0000256" key="3">
    <source>
        <dbReference type="ARBA" id="ARBA00012421"/>
    </source>
</evidence>
<dbReference type="InterPro" id="IPR015421">
    <property type="entry name" value="PyrdxlP-dep_Trfase_major"/>
</dbReference>
<comment type="cofactor">
    <cofactor evidence="1 7 8">
        <name>pyridoxal 5'-phosphate</name>
        <dbReference type="ChEBI" id="CHEBI:597326"/>
    </cofactor>
</comment>
<evidence type="ECO:0000313" key="12">
    <source>
        <dbReference type="Proteomes" id="UP000298138"/>
    </source>
</evidence>
<evidence type="ECO:0000256" key="4">
    <source>
        <dbReference type="ARBA" id="ARBA00022898"/>
    </source>
</evidence>
<evidence type="ECO:0000256" key="8">
    <source>
        <dbReference type="RuleBase" id="RU000382"/>
    </source>
</evidence>
<dbReference type="GO" id="GO:0006538">
    <property type="term" value="P:L-glutamate catabolic process"/>
    <property type="evidence" value="ECO:0007669"/>
    <property type="project" value="TreeGrafter"/>
</dbReference>
<comment type="similarity">
    <text evidence="2 8">Belongs to the group II decarboxylase family.</text>
</comment>
<evidence type="ECO:0000256" key="1">
    <source>
        <dbReference type="ARBA" id="ARBA00001933"/>
    </source>
</evidence>
<dbReference type="Pfam" id="PF00282">
    <property type="entry name" value="Pyridoxal_deC"/>
    <property type="match status" value="1"/>
</dbReference>
<dbReference type="GO" id="GO:0030170">
    <property type="term" value="F:pyridoxal phosphate binding"/>
    <property type="evidence" value="ECO:0007669"/>
    <property type="project" value="InterPro"/>
</dbReference>